<accession>A0A017HJA4</accession>
<dbReference type="GO" id="GO:0009636">
    <property type="term" value="P:response to toxic substance"/>
    <property type="evidence" value="ECO:0007669"/>
    <property type="project" value="UniProtKB-ARBA"/>
</dbReference>
<evidence type="ECO:0000256" key="8">
    <source>
        <dbReference type="ARBA" id="ARBA00023136"/>
    </source>
</evidence>
<dbReference type="NCBIfam" id="TIGR00915">
    <property type="entry name" value="2A0602"/>
    <property type="match status" value="1"/>
</dbReference>
<dbReference type="STRING" id="442562.Rumeso_04300"/>
<keyword evidence="5 9" id="KW-0997">Cell inner membrane</keyword>
<dbReference type="GO" id="GO:0042910">
    <property type="term" value="F:xenobiotic transmembrane transporter activity"/>
    <property type="evidence" value="ECO:0007669"/>
    <property type="project" value="TreeGrafter"/>
</dbReference>
<keyword evidence="6 9" id="KW-0812">Transmembrane</keyword>
<evidence type="ECO:0000313" key="11">
    <source>
        <dbReference type="Proteomes" id="UP000019666"/>
    </source>
</evidence>
<dbReference type="PANTHER" id="PTHR32063">
    <property type="match status" value="1"/>
</dbReference>
<sequence length="1051" mass="110911">MPRFFIHRPVFAWVLAIVTMLAGAYALTTLAVSQYPDISPTTVRISASYSGATAEAVEGSVTRVIEDGLTGLEGLLYMVSSSNEGSSSVTLTFDEAVDGAEAQNEVQARVQQVEGRLPDAVQRNGVTVSRSSSSILMVGALVSTDGRYDTLRLGDILSTTVTGAVQRTTGVGSINVFGSGYAMRIWLDPLKLVQYQLTPADVVSAVEAQNTTVSVGSLGTQPVVPGQQFTATITAQSQLSTVEEFEGIQVKSGDDTGTVYLGDVARVEIGQERYGGDSRLNGLPAAGFGVNLATGANAVDTAEAVRATLDGLRGALPEGVEIRIAYDTSPFVELSIEQVEHTLVEAIGLVFLVILVFLQNWRATLIPIIAVPVVLLGTFAVLAALGYSINTLTMFAMVLAIGLLVDDAIVVVENTERVMEQDGLPPVEATERSMGQITGALIGIALVLSAVFLPMAFFPGSTGVIYRQFSVTIISAMVLSAAVALILTPALCASMLKARGHGGSVLPARLFNRGFEATTRGYGRAVRGIVRWPLLALLVLGGIGFGAWQVYGRIDSSFLPSEDQGVLMTQINLSEGSTTAQTAAVVKEVEDYLNSEESEAVESTFAALGFGFRGNGQNNAMLFVKLKDFEERDDPELSASAVAQRANARFAGHRAGRITVVQPPAIQGLGNQRGFSMYLVDQTGAGTEALRGAAEQLIALAEGDERVQNVDVSGTEDRSALRIDIDQQKAESFGLSVPQVNAMLSVIFAGESVNDFVLGSSLRPVIVQGEAASRMQPEDIEGWYARNASGEMVPFASFLTTEWAPVPPRLSRIDGRPALSVSGSEAEGHSSGEAMDAMEELVAQVPGGWGVAWTDLSYQERQSGNQAPYLYALSVLVVFLCLAALYESWAIPFSVILSVPVGVMGALLAAWIFGQSNDVYFKVGLLATIGLAAKNAILIVEFARDLERQGRTARQAAVEAARLRLRPILMTSIAFALGVLPLATATGAGAGAQKAIGIGVLGGTLAATFVGIFLVPALYVLVSRIARRRRGPSTAVPVGEEAAEPLVQAAE</sequence>
<dbReference type="FunFam" id="1.20.1640.10:FF:000001">
    <property type="entry name" value="Efflux pump membrane transporter"/>
    <property type="match status" value="1"/>
</dbReference>
<gene>
    <name evidence="10" type="ORF">Rumeso_04300</name>
</gene>
<dbReference type="InterPro" id="IPR004764">
    <property type="entry name" value="MdtF-like"/>
</dbReference>
<evidence type="ECO:0000313" key="10">
    <source>
        <dbReference type="EMBL" id="EYD74243.1"/>
    </source>
</evidence>
<evidence type="ECO:0000256" key="2">
    <source>
        <dbReference type="ARBA" id="ARBA00010942"/>
    </source>
</evidence>
<keyword evidence="7 9" id="KW-1133">Transmembrane helix</keyword>
<dbReference type="Pfam" id="PF00873">
    <property type="entry name" value="ACR_tran"/>
    <property type="match status" value="1"/>
</dbReference>
<feature type="transmembrane region" description="Helical" evidence="9">
    <location>
        <begin position="919"/>
        <end position="942"/>
    </location>
</feature>
<evidence type="ECO:0000256" key="9">
    <source>
        <dbReference type="RuleBase" id="RU364070"/>
    </source>
</evidence>
<feature type="transmembrane region" description="Helical" evidence="9">
    <location>
        <begin position="433"/>
        <end position="457"/>
    </location>
</feature>
<feature type="transmembrane region" description="Helical" evidence="9">
    <location>
        <begin position="963"/>
        <end position="983"/>
    </location>
</feature>
<dbReference type="RefSeq" id="WP_082484523.1">
    <property type="nucleotide sequence ID" value="NZ_KK088626.1"/>
</dbReference>
<feature type="transmembrane region" description="Helical" evidence="9">
    <location>
        <begin position="469"/>
        <end position="492"/>
    </location>
</feature>
<name>A0A017HJA4_9RHOB</name>
<feature type="transmembrane region" description="Helical" evidence="9">
    <location>
        <begin position="529"/>
        <end position="551"/>
    </location>
</feature>
<proteinExistence type="inferred from homology"/>
<comment type="similarity">
    <text evidence="2 9">Belongs to the resistance-nodulation-cell division (RND) (TC 2.A.6) family.</text>
</comment>
<feature type="transmembrane region" description="Helical" evidence="9">
    <location>
        <begin position="869"/>
        <end position="886"/>
    </location>
</feature>
<dbReference type="Gene3D" id="1.20.1640.10">
    <property type="entry name" value="Multidrug efflux transporter AcrB transmembrane domain"/>
    <property type="match status" value="2"/>
</dbReference>
<dbReference type="GO" id="GO:0005886">
    <property type="term" value="C:plasma membrane"/>
    <property type="evidence" value="ECO:0007669"/>
    <property type="project" value="UniProtKB-SubCell"/>
</dbReference>
<organism evidence="10 11">
    <name type="scientific">Rubellimicrobium mesophilum DSM 19309</name>
    <dbReference type="NCBI Taxonomy" id="442562"/>
    <lineage>
        <taxon>Bacteria</taxon>
        <taxon>Pseudomonadati</taxon>
        <taxon>Pseudomonadota</taxon>
        <taxon>Alphaproteobacteria</taxon>
        <taxon>Rhodobacterales</taxon>
        <taxon>Roseobacteraceae</taxon>
        <taxon>Rubellimicrobium</taxon>
    </lineage>
</organism>
<dbReference type="NCBIfam" id="NF000282">
    <property type="entry name" value="RND_permease_1"/>
    <property type="match status" value="1"/>
</dbReference>
<keyword evidence="4" id="KW-1003">Cell membrane</keyword>
<dbReference type="SUPFAM" id="SSF82866">
    <property type="entry name" value="Multidrug efflux transporter AcrB transmembrane domain"/>
    <property type="match status" value="2"/>
</dbReference>
<dbReference type="InterPro" id="IPR027463">
    <property type="entry name" value="AcrB_DN_DC_subdom"/>
</dbReference>
<dbReference type="GO" id="GO:0015562">
    <property type="term" value="F:efflux transmembrane transporter activity"/>
    <property type="evidence" value="ECO:0007669"/>
    <property type="project" value="InterPro"/>
</dbReference>
<dbReference type="Gene3D" id="3.30.70.1320">
    <property type="entry name" value="Multidrug efflux transporter AcrB pore domain like"/>
    <property type="match status" value="1"/>
</dbReference>
<dbReference type="Gene3D" id="3.30.70.1430">
    <property type="entry name" value="Multidrug efflux transporter AcrB pore domain"/>
    <property type="match status" value="2"/>
</dbReference>
<dbReference type="Gene3D" id="3.30.2090.10">
    <property type="entry name" value="Multidrug efflux transporter AcrB TolC docking domain, DN and DC subdomains"/>
    <property type="match status" value="2"/>
</dbReference>
<dbReference type="SUPFAM" id="SSF82714">
    <property type="entry name" value="Multidrug efflux transporter AcrB TolC docking domain, DN and DC subdomains"/>
    <property type="match status" value="2"/>
</dbReference>
<feature type="transmembrane region" description="Helical" evidence="9">
    <location>
        <begin position="341"/>
        <end position="358"/>
    </location>
</feature>
<dbReference type="SUPFAM" id="SSF82693">
    <property type="entry name" value="Multidrug efflux transporter AcrB pore domain, PN1, PN2, PC1 and PC2 subdomains"/>
    <property type="match status" value="4"/>
</dbReference>
<dbReference type="PANTHER" id="PTHR32063:SF13">
    <property type="entry name" value="MULTIDRUG EFFLUX PUMP SUBUNIT ACRB-RELATED"/>
    <property type="match status" value="1"/>
</dbReference>
<evidence type="ECO:0000256" key="1">
    <source>
        <dbReference type="ARBA" id="ARBA00004429"/>
    </source>
</evidence>
<comment type="subcellular location">
    <subcellularLocation>
        <location evidence="1 9">Cell inner membrane</location>
        <topology evidence="1 9">Multi-pass membrane protein</topology>
    </subcellularLocation>
</comment>
<dbReference type="HOGENOM" id="CLU_002755_0_1_5"/>
<protein>
    <recommendedName>
        <fullName evidence="9">Efflux pump membrane transporter</fullName>
    </recommendedName>
</protein>
<evidence type="ECO:0000256" key="4">
    <source>
        <dbReference type="ARBA" id="ARBA00022475"/>
    </source>
</evidence>
<keyword evidence="3 9" id="KW-0813">Transport</keyword>
<keyword evidence="11" id="KW-1185">Reference proteome</keyword>
<dbReference type="Gene3D" id="3.30.70.1440">
    <property type="entry name" value="Multidrug efflux transporter AcrB pore domain"/>
    <property type="match status" value="1"/>
</dbReference>
<evidence type="ECO:0000256" key="7">
    <source>
        <dbReference type="ARBA" id="ARBA00022989"/>
    </source>
</evidence>
<dbReference type="Proteomes" id="UP000019666">
    <property type="component" value="Unassembled WGS sequence"/>
</dbReference>
<feature type="transmembrane region" description="Helical" evidence="9">
    <location>
        <begin position="995"/>
        <end position="1022"/>
    </location>
</feature>
<dbReference type="PATRIC" id="fig|442562.3.peg.4234"/>
<dbReference type="FunFam" id="3.30.70.1430:FF:000001">
    <property type="entry name" value="Efflux pump membrane transporter"/>
    <property type="match status" value="1"/>
</dbReference>
<feature type="transmembrane region" description="Helical" evidence="9">
    <location>
        <begin position="392"/>
        <end position="412"/>
    </location>
</feature>
<keyword evidence="8 9" id="KW-0472">Membrane</keyword>
<evidence type="ECO:0000256" key="6">
    <source>
        <dbReference type="ARBA" id="ARBA00022692"/>
    </source>
</evidence>
<comment type="caution">
    <text evidence="9">Lacks conserved residue(s) required for the propagation of feature annotation.</text>
</comment>
<dbReference type="EMBL" id="AOSK01000120">
    <property type="protein sequence ID" value="EYD74243.1"/>
    <property type="molecule type" value="Genomic_DNA"/>
</dbReference>
<feature type="transmembrane region" description="Helical" evidence="9">
    <location>
        <begin position="893"/>
        <end position="913"/>
    </location>
</feature>
<feature type="transmembrane region" description="Helical" evidence="9">
    <location>
        <begin position="365"/>
        <end position="386"/>
    </location>
</feature>
<dbReference type="InterPro" id="IPR001036">
    <property type="entry name" value="Acrflvin-R"/>
</dbReference>
<reference evidence="10 11" key="1">
    <citation type="submission" date="2013-02" db="EMBL/GenBank/DDBJ databases">
        <authorList>
            <person name="Fiebig A."/>
            <person name="Goeker M."/>
            <person name="Klenk H.-P.P."/>
        </authorList>
    </citation>
    <scope>NUCLEOTIDE SEQUENCE [LARGE SCALE GENOMIC DNA]</scope>
    <source>
        <strain evidence="10 11">DSM 19309</strain>
    </source>
</reference>
<dbReference type="OrthoDB" id="9807350at2"/>
<evidence type="ECO:0000256" key="5">
    <source>
        <dbReference type="ARBA" id="ARBA00022519"/>
    </source>
</evidence>
<comment type="caution">
    <text evidence="10">The sequence shown here is derived from an EMBL/GenBank/DDBJ whole genome shotgun (WGS) entry which is preliminary data.</text>
</comment>
<dbReference type="AlphaFoldDB" id="A0A017HJA4"/>
<evidence type="ECO:0000256" key="3">
    <source>
        <dbReference type="ARBA" id="ARBA00022448"/>
    </source>
</evidence>
<dbReference type="PRINTS" id="PR00702">
    <property type="entry name" value="ACRIFLAVINRP"/>
</dbReference>